<dbReference type="EMBL" id="CM002801">
    <property type="protein sequence ID" value="KZN83921.1"/>
    <property type="molecule type" value="Genomic_DNA"/>
</dbReference>
<proteinExistence type="inferred from homology"/>
<dbReference type="PIRSF" id="PIRSF001386">
    <property type="entry name" value="Trpase"/>
    <property type="match status" value="1"/>
</dbReference>
<gene>
    <name evidence="6" type="ORF">EN45_110350</name>
</gene>
<dbReference type="Gene3D" id="3.90.1150.10">
    <property type="entry name" value="Aspartate Aminotransferase, domain 1"/>
    <property type="match status" value="1"/>
</dbReference>
<keyword evidence="3" id="KW-0663">Pyridoxal phosphate</keyword>
<feature type="domain" description="Aromatic amino acid beta-eliminating lyase/threonine aldolase" evidence="5">
    <location>
        <begin position="48"/>
        <end position="423"/>
    </location>
</feature>
<dbReference type="GO" id="GO:0009072">
    <property type="term" value="P:aromatic amino acid metabolic process"/>
    <property type="evidence" value="ECO:0007669"/>
    <property type="project" value="InterPro"/>
</dbReference>
<evidence type="ECO:0000313" key="6">
    <source>
        <dbReference type="EMBL" id="KZN83921.1"/>
    </source>
</evidence>
<dbReference type="NCBIfam" id="NF009709">
    <property type="entry name" value="PRK13238.1"/>
    <property type="match status" value="1"/>
</dbReference>
<comment type="cofactor">
    <cofactor evidence="1">
        <name>pyridoxal 5'-phosphate</name>
        <dbReference type="ChEBI" id="CHEBI:597326"/>
    </cofactor>
</comment>
<name>A0A167PWB4_PENCH</name>
<organism evidence="6">
    <name type="scientific">Penicillium chrysogenum</name>
    <name type="common">Penicillium notatum</name>
    <dbReference type="NCBI Taxonomy" id="5076"/>
    <lineage>
        <taxon>Eukaryota</taxon>
        <taxon>Fungi</taxon>
        <taxon>Dikarya</taxon>
        <taxon>Ascomycota</taxon>
        <taxon>Pezizomycotina</taxon>
        <taxon>Eurotiomycetes</taxon>
        <taxon>Eurotiomycetidae</taxon>
        <taxon>Eurotiales</taxon>
        <taxon>Aspergillaceae</taxon>
        <taxon>Penicillium</taxon>
        <taxon>Penicillium chrysogenum species complex</taxon>
    </lineage>
</organism>
<evidence type="ECO:0000256" key="1">
    <source>
        <dbReference type="ARBA" id="ARBA00001933"/>
    </source>
</evidence>
<comment type="similarity">
    <text evidence="2">Belongs to the beta-eliminating lyase family.</text>
</comment>
<dbReference type="Gene3D" id="3.40.640.10">
    <property type="entry name" value="Type I PLP-dependent aspartate aminotransferase-like (Major domain)"/>
    <property type="match status" value="1"/>
</dbReference>
<dbReference type="InterPro" id="IPR015422">
    <property type="entry name" value="PyrdxlP-dep_Trfase_small"/>
</dbReference>
<sequence>MSDLPIPQVWRTKMVERVHYSTKEQREKWIQAADYNLFNLRSDQIFIDLLTDSGTGAMSDQQWAAMMAGDESYAGSASFDRLQRTVTDIFGLQFLLPVHQGRAAENALFSVLVKPGDIIPANSHFDTTRAHIEYRKAAAIDCPADVALNTSVDEPFKGNINLPVLRKILEEDHEKIPFILLTLTCNVTGGQPVSMENITAVKQIATDYGKPLIIDSARFAENAWFIQQREHGFRQSSIREITRQIFLMADAMLMSAKKDGLVNIGGFMATRHQDWFDAATGYVILFEGFRTYGGLSGRDLNALAEGLTEVVCAEYLGSRIGQTQRFGQILIDAGIPIQRPVGGHAVLVNAGSFLPAIPREEYVAQTLAVELYIEAGVRGVEIGTLLNGRDPSTGRERFAEVEFLRLAIPRRVYSNEQMEYVARALVNLYCRRSSFARGLSIVEEKPILRHFTVRLSRKEVRSAETETKVNQ</sequence>
<dbReference type="SUPFAM" id="SSF53383">
    <property type="entry name" value="PLP-dependent transferases"/>
    <property type="match status" value="1"/>
</dbReference>
<dbReference type="PANTHER" id="PTHR32325:SF4">
    <property type="entry name" value="TRYPTOPHANASE"/>
    <property type="match status" value="1"/>
</dbReference>
<dbReference type="AlphaFoldDB" id="A0A167PWB4"/>
<dbReference type="Proteomes" id="UP000076449">
    <property type="component" value="Chromosome IV"/>
</dbReference>
<reference evidence="6" key="1">
    <citation type="journal article" date="2014" name="Genome Announc.">
        <title>Complete sequencing and chromosome-scale genome assembly of the industrial progenitor strain P2niaD18 from the penicillin producer Penicillium chrysogenum.</title>
        <authorList>
            <person name="Specht T."/>
            <person name="Dahlmann T.A."/>
            <person name="Zadra I."/>
            <person name="Kurnsteiner H."/>
            <person name="Kuck U."/>
        </authorList>
    </citation>
    <scope>NUCLEOTIDE SEQUENCE [LARGE SCALE GENOMIC DNA]</scope>
    <source>
        <strain evidence="6">P2niaD18</strain>
    </source>
</reference>
<protein>
    <submittedName>
        <fullName evidence="6">Putative beta-eliminating lyase</fullName>
    </submittedName>
</protein>
<dbReference type="PhylomeDB" id="A0A167PWB4"/>
<keyword evidence="4 6" id="KW-0456">Lyase</keyword>
<evidence type="ECO:0000259" key="5">
    <source>
        <dbReference type="Pfam" id="PF01212"/>
    </source>
</evidence>
<evidence type="ECO:0000256" key="4">
    <source>
        <dbReference type="ARBA" id="ARBA00023239"/>
    </source>
</evidence>
<dbReference type="PANTHER" id="PTHR32325">
    <property type="entry name" value="BETA-ELIMINATING LYASE-LIKE PROTEIN-RELATED"/>
    <property type="match status" value="1"/>
</dbReference>
<dbReference type="Pfam" id="PF01212">
    <property type="entry name" value="Beta_elim_lyase"/>
    <property type="match status" value="1"/>
</dbReference>
<dbReference type="InterPro" id="IPR015421">
    <property type="entry name" value="PyrdxlP-dep_Trfase_major"/>
</dbReference>
<dbReference type="InterPro" id="IPR011166">
    <property type="entry name" value="Beta-eliminating_lyase"/>
</dbReference>
<accession>A0A167PWB4</accession>
<evidence type="ECO:0000256" key="2">
    <source>
        <dbReference type="ARBA" id="ARBA00009721"/>
    </source>
</evidence>
<dbReference type="InterPro" id="IPR015424">
    <property type="entry name" value="PyrdxlP-dep_Trfase"/>
</dbReference>
<dbReference type="OMA" id="MTMSAKK"/>
<evidence type="ECO:0000256" key="3">
    <source>
        <dbReference type="ARBA" id="ARBA00022898"/>
    </source>
</evidence>
<dbReference type="InterPro" id="IPR001597">
    <property type="entry name" value="ArAA_b-elim_lyase/Thr_aldolase"/>
</dbReference>
<dbReference type="GO" id="GO:0016830">
    <property type="term" value="F:carbon-carbon lyase activity"/>
    <property type="evidence" value="ECO:0007669"/>
    <property type="project" value="InterPro"/>
</dbReference>